<proteinExistence type="predicted"/>
<evidence type="ECO:0000313" key="2">
    <source>
        <dbReference type="Proteomes" id="UP000271162"/>
    </source>
</evidence>
<reference evidence="3" key="1">
    <citation type="submission" date="2017-02" db="UniProtKB">
        <authorList>
            <consortium name="WormBaseParasite"/>
        </authorList>
    </citation>
    <scope>IDENTIFICATION</scope>
</reference>
<dbReference type="AlphaFoldDB" id="A0A0N4YY75"/>
<gene>
    <name evidence="1" type="ORF">NBR_LOCUS22198</name>
</gene>
<name>A0A0N4YY75_NIPBR</name>
<dbReference type="EMBL" id="UYSL01027560">
    <property type="protein sequence ID" value="VDL86858.1"/>
    <property type="molecule type" value="Genomic_DNA"/>
</dbReference>
<evidence type="ECO:0000313" key="3">
    <source>
        <dbReference type="WBParaSite" id="NBR_0002219701-mRNA-1"/>
    </source>
</evidence>
<evidence type="ECO:0000313" key="1">
    <source>
        <dbReference type="EMBL" id="VDL86858.1"/>
    </source>
</evidence>
<reference evidence="1 2" key="2">
    <citation type="submission" date="2018-11" db="EMBL/GenBank/DDBJ databases">
        <authorList>
            <consortium name="Pathogen Informatics"/>
        </authorList>
    </citation>
    <scope>NUCLEOTIDE SEQUENCE [LARGE SCALE GENOMIC DNA]</scope>
</reference>
<keyword evidence="2" id="KW-1185">Reference proteome</keyword>
<dbReference type="WBParaSite" id="NBR_0002219701-mRNA-1">
    <property type="protein sequence ID" value="NBR_0002219701-mRNA-1"/>
    <property type="gene ID" value="NBR_0002219701"/>
</dbReference>
<accession>A0A0N4YY75</accession>
<protein>
    <submittedName>
        <fullName evidence="3">UBP-type domain-containing protein</fullName>
    </submittedName>
</protein>
<dbReference type="Proteomes" id="UP000271162">
    <property type="component" value="Unassembled WGS sequence"/>
</dbReference>
<organism evidence="3">
    <name type="scientific">Nippostrongylus brasiliensis</name>
    <name type="common">Rat hookworm</name>
    <dbReference type="NCBI Taxonomy" id="27835"/>
    <lineage>
        <taxon>Eukaryota</taxon>
        <taxon>Metazoa</taxon>
        <taxon>Ecdysozoa</taxon>
        <taxon>Nematoda</taxon>
        <taxon>Chromadorea</taxon>
        <taxon>Rhabditida</taxon>
        <taxon>Rhabditina</taxon>
        <taxon>Rhabditomorpha</taxon>
        <taxon>Strongyloidea</taxon>
        <taxon>Heligmosomidae</taxon>
        <taxon>Nippostrongylus</taxon>
    </lineage>
</organism>
<sequence length="99" mass="11126">MSNESSVCVCVDCKWLPDGFAQKMMFPGGMGSSELQQAAAEKVKKDIGTFVIFGFIIEAGKSINHLIWAECLHTSQDEPSWKWYKDRGTEWSGIMEMVD</sequence>